<name>H1VSS8_COLHI</name>
<reference evidence="2" key="1">
    <citation type="journal article" date="2012" name="Nat. Genet.">
        <title>Lifestyle transitions in plant pathogenic Colletotrichum fungi deciphered by genome and transcriptome analyses.</title>
        <authorList>
            <person name="O'Connell R.J."/>
            <person name="Thon M.R."/>
            <person name="Hacquard S."/>
            <person name="Amyotte S.G."/>
            <person name="Kleemann J."/>
            <person name="Torres M.F."/>
            <person name="Damm U."/>
            <person name="Buiate E.A."/>
            <person name="Epstein L."/>
            <person name="Alkan N."/>
            <person name="Altmueller J."/>
            <person name="Alvarado-Balderrama L."/>
            <person name="Bauser C.A."/>
            <person name="Becker C."/>
            <person name="Birren B.W."/>
            <person name="Chen Z."/>
            <person name="Choi J."/>
            <person name="Crouch J.A."/>
            <person name="Duvick J.P."/>
            <person name="Farman M.A."/>
            <person name="Gan P."/>
            <person name="Heiman D."/>
            <person name="Henrissat B."/>
            <person name="Howard R.J."/>
            <person name="Kabbage M."/>
            <person name="Koch C."/>
            <person name="Kracher B."/>
            <person name="Kubo Y."/>
            <person name="Law A.D."/>
            <person name="Lebrun M.-H."/>
            <person name="Lee Y.-H."/>
            <person name="Miyara I."/>
            <person name="Moore N."/>
            <person name="Neumann U."/>
            <person name="Nordstroem K."/>
            <person name="Panaccione D.G."/>
            <person name="Panstruga R."/>
            <person name="Place M."/>
            <person name="Proctor R.H."/>
            <person name="Prusky D."/>
            <person name="Rech G."/>
            <person name="Reinhardt R."/>
            <person name="Rollins J.A."/>
            <person name="Rounsley S."/>
            <person name="Schardl C.L."/>
            <person name="Schwartz D.C."/>
            <person name="Shenoy N."/>
            <person name="Shirasu K."/>
            <person name="Sikhakolli U.R."/>
            <person name="Stueber K."/>
            <person name="Sukno S.A."/>
            <person name="Sweigard J.A."/>
            <person name="Takano Y."/>
            <person name="Takahara H."/>
            <person name="Trail F."/>
            <person name="van der Does H.C."/>
            <person name="Voll L.M."/>
            <person name="Will I."/>
            <person name="Young S."/>
            <person name="Zeng Q."/>
            <person name="Zhang J."/>
            <person name="Zhou S."/>
            <person name="Dickman M.B."/>
            <person name="Schulze-Lefert P."/>
            <person name="Ver Loren van Themaat E."/>
            <person name="Ma L.-J."/>
            <person name="Vaillancourt L.J."/>
        </authorList>
    </citation>
    <scope>NUCLEOTIDE SEQUENCE [LARGE SCALE GENOMIC DNA]</scope>
    <source>
        <strain evidence="2">IMI 349063</strain>
    </source>
</reference>
<proteinExistence type="predicted"/>
<dbReference type="AlphaFoldDB" id="H1VSS8"/>
<sequence>SKPTRAPVAVLGLPGRPIISGIPSRRGGREGCEQVPGLQTGHGSTAPAVLHRESAGESTCGTVGPIFVPGRPPSHVWKWKSGKSLICLVSNLRRLESDELVFSWIPRGLKNQAQKARLRGVARCSELELRWPELGWCWLGGLDRVNG</sequence>
<organism evidence="1 2">
    <name type="scientific">Colletotrichum higginsianum (strain IMI 349063)</name>
    <name type="common">Crucifer anthracnose fungus</name>
    <dbReference type="NCBI Taxonomy" id="759273"/>
    <lineage>
        <taxon>Eukaryota</taxon>
        <taxon>Fungi</taxon>
        <taxon>Dikarya</taxon>
        <taxon>Ascomycota</taxon>
        <taxon>Pezizomycotina</taxon>
        <taxon>Sordariomycetes</taxon>
        <taxon>Hypocreomycetidae</taxon>
        <taxon>Glomerellales</taxon>
        <taxon>Glomerellaceae</taxon>
        <taxon>Colletotrichum</taxon>
        <taxon>Colletotrichum destructivum species complex</taxon>
    </lineage>
</organism>
<protein>
    <submittedName>
        <fullName evidence="1">Uncharacterized protein</fullName>
    </submittedName>
</protein>
<dbReference type="HOGENOM" id="CLU_1772477_0_0_1"/>
<gene>
    <name evidence="1" type="ORF">CH063_13036</name>
</gene>
<dbReference type="EMBL" id="CACQ02005987">
    <property type="protein sequence ID" value="CCF43286.1"/>
    <property type="molecule type" value="Genomic_DNA"/>
</dbReference>
<evidence type="ECO:0000313" key="2">
    <source>
        <dbReference type="Proteomes" id="UP000007174"/>
    </source>
</evidence>
<accession>H1VSS8</accession>
<evidence type="ECO:0000313" key="1">
    <source>
        <dbReference type="EMBL" id="CCF43286.1"/>
    </source>
</evidence>
<dbReference type="Proteomes" id="UP000007174">
    <property type="component" value="Unassembled WGS sequence"/>
</dbReference>
<feature type="non-terminal residue" evidence="1">
    <location>
        <position position="147"/>
    </location>
</feature>